<proteinExistence type="predicted"/>
<dbReference type="EMBL" id="OX395127">
    <property type="protein sequence ID" value="CAI5767210.1"/>
    <property type="molecule type" value="Genomic_DNA"/>
</dbReference>
<dbReference type="AlphaFoldDB" id="A0AA35JWA8"/>
<keyword evidence="3" id="KW-1185">Reference proteome</keyword>
<evidence type="ECO:0000256" key="1">
    <source>
        <dbReference type="SAM" id="MobiDB-lite"/>
    </source>
</evidence>
<gene>
    <name evidence="2" type="ORF">PODLI_1B026668</name>
</gene>
<evidence type="ECO:0000313" key="2">
    <source>
        <dbReference type="EMBL" id="CAI5767210.1"/>
    </source>
</evidence>
<organism evidence="2 3">
    <name type="scientific">Podarcis lilfordi</name>
    <name type="common">Lilford's wall lizard</name>
    <dbReference type="NCBI Taxonomy" id="74358"/>
    <lineage>
        <taxon>Eukaryota</taxon>
        <taxon>Metazoa</taxon>
        <taxon>Chordata</taxon>
        <taxon>Craniata</taxon>
        <taxon>Vertebrata</taxon>
        <taxon>Euteleostomi</taxon>
        <taxon>Lepidosauria</taxon>
        <taxon>Squamata</taxon>
        <taxon>Bifurcata</taxon>
        <taxon>Unidentata</taxon>
        <taxon>Episquamata</taxon>
        <taxon>Laterata</taxon>
        <taxon>Lacertibaenia</taxon>
        <taxon>Lacertidae</taxon>
        <taxon>Podarcis</taxon>
    </lineage>
</organism>
<accession>A0AA35JWA8</accession>
<feature type="compositionally biased region" description="Basic residues" evidence="1">
    <location>
        <begin position="51"/>
        <end position="61"/>
    </location>
</feature>
<dbReference type="Proteomes" id="UP001178461">
    <property type="component" value="Chromosome 2"/>
</dbReference>
<name>A0AA35JWA8_9SAUR</name>
<evidence type="ECO:0000313" key="3">
    <source>
        <dbReference type="Proteomes" id="UP001178461"/>
    </source>
</evidence>
<feature type="compositionally biased region" description="Basic and acidic residues" evidence="1">
    <location>
        <begin position="81"/>
        <end position="95"/>
    </location>
</feature>
<feature type="region of interest" description="Disordered" evidence="1">
    <location>
        <begin position="40"/>
        <end position="134"/>
    </location>
</feature>
<protein>
    <submittedName>
        <fullName evidence="2">Uncharacterized protein</fullName>
    </submittedName>
</protein>
<reference evidence="2" key="1">
    <citation type="submission" date="2022-12" db="EMBL/GenBank/DDBJ databases">
        <authorList>
            <person name="Alioto T."/>
            <person name="Alioto T."/>
            <person name="Gomez Garrido J."/>
        </authorList>
    </citation>
    <scope>NUCLEOTIDE SEQUENCE</scope>
</reference>
<sequence length="134" mass="15021">MCAGMQPSGILRGNLKVTRKTMDAAPGVFLYAATFFNNPVERLPQPSEVRRRTKTARRRLSQFRCDNRAAGEQASKRLPRKSREAEKGSEREKRLSSRSPLPPTPFSSSLPSAHARRMNVGDSGRRTPPPFPRC</sequence>